<dbReference type="AlphaFoldDB" id="A0AB35N4R0"/>
<comment type="caution">
    <text evidence="1">The sequence shown here is derived from an EMBL/GenBank/DDBJ whole genome shotgun (WGS) entry which is preliminary data.</text>
</comment>
<organism evidence="1 2">
    <name type="scientific">Vibrio splendidus</name>
    <dbReference type="NCBI Taxonomy" id="29497"/>
    <lineage>
        <taxon>Bacteria</taxon>
        <taxon>Pseudomonadati</taxon>
        <taxon>Pseudomonadota</taxon>
        <taxon>Gammaproteobacteria</taxon>
        <taxon>Vibrionales</taxon>
        <taxon>Vibrionaceae</taxon>
        <taxon>Vibrio</taxon>
    </lineage>
</organism>
<reference evidence="1" key="1">
    <citation type="submission" date="2023-07" db="EMBL/GenBank/DDBJ databases">
        <title>Genome content predicts the carbon catabolic preferences of heterotrophic bacteria.</title>
        <authorList>
            <person name="Gralka M."/>
        </authorList>
    </citation>
    <scope>NUCLEOTIDE SEQUENCE</scope>
    <source>
        <strain evidence="1">6E02</strain>
    </source>
</reference>
<dbReference type="EMBL" id="JAUYVL010000025">
    <property type="protein sequence ID" value="MDP2503792.1"/>
    <property type="molecule type" value="Genomic_DNA"/>
</dbReference>
<sequence>MPKKQDLTQLKNLIAQSSSNEKYMIFTNAFSVACYLSVNGEIVASEKLLNSLFDWLGRSNQETYFRNILKNFHNHAKSYNKEINANAELKNLLNRNYLE</sequence>
<dbReference type="RefSeq" id="WP_057623209.1">
    <property type="nucleotide sequence ID" value="NZ_CAWNYA010000040.1"/>
</dbReference>
<dbReference type="Proteomes" id="UP001177935">
    <property type="component" value="Unassembled WGS sequence"/>
</dbReference>
<gene>
    <name evidence="1" type="ORF">Q8W42_24135</name>
</gene>
<evidence type="ECO:0000313" key="2">
    <source>
        <dbReference type="Proteomes" id="UP001177935"/>
    </source>
</evidence>
<proteinExistence type="predicted"/>
<accession>A0AB35N4R0</accession>
<dbReference type="PROSITE" id="PS51257">
    <property type="entry name" value="PROKAR_LIPOPROTEIN"/>
    <property type="match status" value="1"/>
</dbReference>
<name>A0AB35N4R0_VIBSP</name>
<evidence type="ECO:0000313" key="1">
    <source>
        <dbReference type="EMBL" id="MDP2503792.1"/>
    </source>
</evidence>
<protein>
    <submittedName>
        <fullName evidence="1">Uncharacterized protein</fullName>
    </submittedName>
</protein>